<evidence type="ECO:0000313" key="2">
    <source>
        <dbReference type="Proteomes" id="UP000655366"/>
    </source>
</evidence>
<accession>A0A931CKZ5</accession>
<dbReference type="Proteomes" id="UP000655366">
    <property type="component" value="Unassembled WGS sequence"/>
</dbReference>
<sequence>MGIATELEFDLVSVPNLWAGLLLWPVEHADDLLRRWAAMVPGIPQTVTSTIATLQLPPQGPFPDELRGRPVVHLSYASVDGEKPLTALREALGTVARPTVDTTGPADATRLAQIHLDPSVRVPARGIGQWLTADGARAVPQLFEAALVGQPDGMVMVELRHVATTAVARSGARSTVAGPFLLLGVGIGDRAHLSGTQAALRRVERAAESVGTGLDTPSFREGQPDAGRADLALSARVADISERLDPHHAFRLQRDQGVPNG</sequence>
<organism evidence="1 2">
    <name type="scientific">Arthrobacter terrae</name>
    <dbReference type="NCBI Taxonomy" id="2935737"/>
    <lineage>
        <taxon>Bacteria</taxon>
        <taxon>Bacillati</taxon>
        <taxon>Actinomycetota</taxon>
        <taxon>Actinomycetes</taxon>
        <taxon>Micrococcales</taxon>
        <taxon>Micrococcaceae</taxon>
        <taxon>Arthrobacter</taxon>
    </lineage>
</organism>
<reference evidence="1 2" key="1">
    <citation type="submission" date="2020-11" db="EMBL/GenBank/DDBJ databases">
        <title>Arthrobacter antarcticus sp. nov., isolated from Antarctic Soil.</title>
        <authorList>
            <person name="Li J."/>
        </authorList>
    </citation>
    <scope>NUCLEOTIDE SEQUENCE [LARGE SCALE GENOMIC DNA]</scope>
    <source>
        <strain evidence="1 2">Z1-20</strain>
    </source>
</reference>
<name>A0A931CKZ5_9MICC</name>
<gene>
    <name evidence="1" type="ORF">IV500_14025</name>
</gene>
<protein>
    <submittedName>
        <fullName evidence="1">Uncharacterized protein</fullName>
    </submittedName>
</protein>
<dbReference type="Gene3D" id="3.40.462.20">
    <property type="match status" value="1"/>
</dbReference>
<dbReference type="AlphaFoldDB" id="A0A931CKZ5"/>
<keyword evidence="2" id="KW-1185">Reference proteome</keyword>
<dbReference type="RefSeq" id="WP_196397420.1">
    <property type="nucleotide sequence ID" value="NZ_JADNYM010000017.1"/>
</dbReference>
<proteinExistence type="predicted"/>
<dbReference type="Gene3D" id="3.30.465.10">
    <property type="match status" value="1"/>
</dbReference>
<evidence type="ECO:0000313" key="1">
    <source>
        <dbReference type="EMBL" id="MBG0740497.1"/>
    </source>
</evidence>
<dbReference type="InterPro" id="IPR016169">
    <property type="entry name" value="FAD-bd_PCMH_sub2"/>
</dbReference>
<comment type="caution">
    <text evidence="1">The sequence shown here is derived from an EMBL/GenBank/DDBJ whole genome shotgun (WGS) entry which is preliminary data.</text>
</comment>
<dbReference type="EMBL" id="JADNYM010000017">
    <property type="protein sequence ID" value="MBG0740497.1"/>
    <property type="molecule type" value="Genomic_DNA"/>
</dbReference>